<feature type="domain" description="HTH tetR-type" evidence="5">
    <location>
        <begin position="11"/>
        <end position="71"/>
    </location>
</feature>
<dbReference type="PRINTS" id="PR00455">
    <property type="entry name" value="HTHTETR"/>
</dbReference>
<evidence type="ECO:0000313" key="6">
    <source>
        <dbReference type="EMBL" id="NKX53122.1"/>
    </source>
</evidence>
<dbReference type="AlphaFoldDB" id="A0A7X6K2F0"/>
<proteinExistence type="predicted"/>
<reference evidence="6 7" key="1">
    <citation type="submission" date="2020-04" db="EMBL/GenBank/DDBJ databases">
        <title>Arthrobacter sp. nov.</title>
        <authorList>
            <person name="Liu S."/>
        </authorList>
    </citation>
    <scope>NUCLEOTIDE SEQUENCE [LARGE SCALE GENOMIC DNA]</scope>
    <source>
        <strain evidence="6 7">E918</strain>
    </source>
</reference>
<dbReference type="InterPro" id="IPR036271">
    <property type="entry name" value="Tet_transcr_reg_TetR-rel_C_sf"/>
</dbReference>
<evidence type="ECO:0000256" key="1">
    <source>
        <dbReference type="ARBA" id="ARBA00023015"/>
    </source>
</evidence>
<evidence type="ECO:0000313" key="7">
    <source>
        <dbReference type="Proteomes" id="UP000544090"/>
    </source>
</evidence>
<dbReference type="SUPFAM" id="SSF48498">
    <property type="entry name" value="Tetracyclin repressor-like, C-terminal domain"/>
    <property type="match status" value="1"/>
</dbReference>
<keyword evidence="1" id="KW-0805">Transcription regulation</keyword>
<comment type="caution">
    <text evidence="6">The sequence shown here is derived from an EMBL/GenBank/DDBJ whole genome shotgun (WGS) entry which is preliminary data.</text>
</comment>
<keyword evidence="2 4" id="KW-0238">DNA-binding</keyword>
<dbReference type="Proteomes" id="UP000544090">
    <property type="component" value="Unassembled WGS sequence"/>
</dbReference>
<dbReference type="SUPFAM" id="SSF46689">
    <property type="entry name" value="Homeodomain-like"/>
    <property type="match status" value="1"/>
</dbReference>
<protein>
    <submittedName>
        <fullName evidence="6">TetR/AcrR family transcriptional regulator</fullName>
    </submittedName>
</protein>
<dbReference type="InterPro" id="IPR050109">
    <property type="entry name" value="HTH-type_TetR-like_transc_reg"/>
</dbReference>
<keyword evidence="7" id="KW-1185">Reference proteome</keyword>
<dbReference type="GO" id="GO:0000976">
    <property type="term" value="F:transcription cis-regulatory region binding"/>
    <property type="evidence" value="ECO:0007669"/>
    <property type="project" value="TreeGrafter"/>
</dbReference>
<name>A0A7X6K2F0_9MICC</name>
<dbReference type="EMBL" id="JAAZSQ010000001">
    <property type="protein sequence ID" value="NKX53122.1"/>
    <property type="molecule type" value="Genomic_DNA"/>
</dbReference>
<dbReference type="PROSITE" id="PS50977">
    <property type="entry name" value="HTH_TETR_2"/>
    <property type="match status" value="1"/>
</dbReference>
<dbReference type="InterPro" id="IPR041583">
    <property type="entry name" value="TetR_C_31"/>
</dbReference>
<keyword evidence="3" id="KW-0804">Transcription</keyword>
<dbReference type="InterPro" id="IPR009057">
    <property type="entry name" value="Homeodomain-like_sf"/>
</dbReference>
<dbReference type="InterPro" id="IPR001647">
    <property type="entry name" value="HTH_TetR"/>
</dbReference>
<evidence type="ECO:0000259" key="5">
    <source>
        <dbReference type="PROSITE" id="PS50977"/>
    </source>
</evidence>
<dbReference type="RefSeq" id="WP_168484469.1">
    <property type="nucleotide sequence ID" value="NZ_JAAZSQ010000001.1"/>
</dbReference>
<dbReference type="Gene3D" id="1.10.357.10">
    <property type="entry name" value="Tetracycline Repressor, domain 2"/>
    <property type="match status" value="1"/>
</dbReference>
<feature type="DNA-binding region" description="H-T-H motif" evidence="4">
    <location>
        <begin position="34"/>
        <end position="53"/>
    </location>
</feature>
<evidence type="ECO:0000256" key="3">
    <source>
        <dbReference type="ARBA" id="ARBA00023163"/>
    </source>
</evidence>
<sequence>MPKTDKARRYGEGREALLAAVVHVVADKGLRGLTYRAVAERAGVNNTLIAHHFGSRDALLEAAMQWASERSIQLSDLSATEEVDEDFARALVDMVASDPDLQLFQFEMIFESRRRPELRPAVLKLYNSYIGSLENALMRRGYTSPASLARAIFAALDGLVIQQLTVADPESIYAAVVRVGELLASQPHFEHAEPAGPATRIQS</sequence>
<evidence type="ECO:0000256" key="4">
    <source>
        <dbReference type="PROSITE-ProRule" id="PRU00335"/>
    </source>
</evidence>
<dbReference type="Pfam" id="PF00440">
    <property type="entry name" value="TetR_N"/>
    <property type="match status" value="1"/>
</dbReference>
<evidence type="ECO:0000256" key="2">
    <source>
        <dbReference type="ARBA" id="ARBA00023125"/>
    </source>
</evidence>
<accession>A0A7X6K2F0</accession>
<dbReference type="GO" id="GO:0003700">
    <property type="term" value="F:DNA-binding transcription factor activity"/>
    <property type="evidence" value="ECO:0007669"/>
    <property type="project" value="TreeGrafter"/>
</dbReference>
<organism evidence="6 7">
    <name type="scientific">Arthrobacter mobilis</name>
    <dbReference type="NCBI Taxonomy" id="2724944"/>
    <lineage>
        <taxon>Bacteria</taxon>
        <taxon>Bacillati</taxon>
        <taxon>Actinomycetota</taxon>
        <taxon>Actinomycetes</taxon>
        <taxon>Micrococcales</taxon>
        <taxon>Micrococcaceae</taxon>
        <taxon>Arthrobacter</taxon>
    </lineage>
</organism>
<dbReference type="PANTHER" id="PTHR30055">
    <property type="entry name" value="HTH-TYPE TRANSCRIPTIONAL REGULATOR RUTR"/>
    <property type="match status" value="1"/>
</dbReference>
<gene>
    <name evidence="6" type="ORF">HGG74_00945</name>
</gene>
<dbReference type="Pfam" id="PF17940">
    <property type="entry name" value="TetR_C_31"/>
    <property type="match status" value="1"/>
</dbReference>
<dbReference type="PANTHER" id="PTHR30055:SF234">
    <property type="entry name" value="HTH-TYPE TRANSCRIPTIONAL REGULATOR BETI"/>
    <property type="match status" value="1"/>
</dbReference>